<dbReference type="PANTHER" id="PTHR45228:SF1">
    <property type="entry name" value="CYCLIC DI-GMP PHOSPHODIESTERASE TM_0186"/>
    <property type="match status" value="1"/>
</dbReference>
<dbReference type="EMBL" id="JAIWIU010000076">
    <property type="protein sequence ID" value="MCA2016904.1"/>
    <property type="molecule type" value="Genomic_DNA"/>
</dbReference>
<dbReference type="Pfam" id="PF13487">
    <property type="entry name" value="HD_5"/>
    <property type="match status" value="1"/>
</dbReference>
<dbReference type="SUPFAM" id="SSF109604">
    <property type="entry name" value="HD-domain/PDEase-like"/>
    <property type="match status" value="1"/>
</dbReference>
<dbReference type="InterPro" id="IPR003607">
    <property type="entry name" value="HD/PDEase_dom"/>
</dbReference>
<dbReference type="RefSeq" id="WP_225250774.1">
    <property type="nucleotide sequence ID" value="NZ_JAIWIU010000076.1"/>
</dbReference>
<gene>
    <name evidence="2" type="ORF">LDJ79_12335</name>
</gene>
<reference evidence="3" key="1">
    <citation type="submission" date="2023-07" db="EMBL/GenBank/DDBJ databases">
        <title>Molecular identification of indigenous halophilic bacteria isolated from red sea cost, biodegradation of synthetic dyes and assessment of degraded metabolite toxicity.</title>
        <authorList>
            <person name="Chaieb K."/>
            <person name="Altayb H.N."/>
        </authorList>
    </citation>
    <scope>NUCLEOTIDE SEQUENCE [LARGE SCALE GENOMIC DNA]</scope>
    <source>
        <strain evidence="3">K20</strain>
    </source>
</reference>
<dbReference type="PROSITE" id="PS51832">
    <property type="entry name" value="HD_GYP"/>
    <property type="match status" value="1"/>
</dbReference>
<evidence type="ECO:0000259" key="1">
    <source>
        <dbReference type="PROSITE" id="PS51832"/>
    </source>
</evidence>
<evidence type="ECO:0000313" key="3">
    <source>
        <dbReference type="Proteomes" id="UP001199044"/>
    </source>
</evidence>
<feature type="domain" description="HD-GYP" evidence="1">
    <location>
        <begin position="162"/>
        <end position="371"/>
    </location>
</feature>
<dbReference type="InterPro" id="IPR052020">
    <property type="entry name" value="Cyclic_di-GMP/3'3'-cGAMP_PDE"/>
</dbReference>
<proteinExistence type="predicted"/>
<dbReference type="Gene3D" id="3.30.450.40">
    <property type="match status" value="1"/>
</dbReference>
<sequence length="380" mass="43321">MDQNDDLSRSRLSATLNHQLSDIHYQVRISIPNVDRLSFALYNAETDELKTYADSSPHGSELNQYSVSLSELPTLKSCAQTGETRVVNNIADSFNPNTQHTKWLLERGFHSSVAVPVYSHHHFIGILFINSHKEDFFTDVIVSALAEFIDTLIISIISEYELVHALLDSTKDRNLSAPRHWSAGTCHRERMWRFSQIIAKHVAALYQLSDEEIENITLFSRYHDIGKISVPYTTLTSSESLTPSQRRQIDEHIEQGVEIIEQIIKQLNSPNHHCVNLLRDIVAYHHEFLDGSGYPYGLKGDQIPVCARIVTVANVFDALTSHHPHKQARSIPYALLDLEKMVFDGKLDKHCVNALREYQDELEAIIRDYPGTDPCHHHSH</sequence>
<evidence type="ECO:0000313" key="2">
    <source>
        <dbReference type="EMBL" id="MCA2016904.1"/>
    </source>
</evidence>
<name>A0ABS7YMI8_9VIBR</name>
<accession>A0ABS7YMI8</accession>
<dbReference type="InterPro" id="IPR037522">
    <property type="entry name" value="HD_GYP_dom"/>
</dbReference>
<dbReference type="Pfam" id="PF13185">
    <property type="entry name" value="GAF_2"/>
    <property type="match status" value="1"/>
</dbReference>
<dbReference type="InterPro" id="IPR029016">
    <property type="entry name" value="GAF-like_dom_sf"/>
</dbReference>
<comment type="caution">
    <text evidence="2">The sequence shown here is derived from an EMBL/GenBank/DDBJ whole genome shotgun (WGS) entry which is preliminary data.</text>
</comment>
<keyword evidence="3" id="KW-1185">Reference proteome</keyword>
<dbReference type="InterPro" id="IPR003018">
    <property type="entry name" value="GAF"/>
</dbReference>
<dbReference type="Gene3D" id="1.10.3210.10">
    <property type="entry name" value="Hypothetical protein af1432"/>
    <property type="match status" value="1"/>
</dbReference>
<organism evidence="2 3">
    <name type="scientific">Vibrio tritonius</name>
    <dbReference type="NCBI Taxonomy" id="1435069"/>
    <lineage>
        <taxon>Bacteria</taxon>
        <taxon>Pseudomonadati</taxon>
        <taxon>Pseudomonadota</taxon>
        <taxon>Gammaproteobacteria</taxon>
        <taxon>Vibrionales</taxon>
        <taxon>Vibrionaceae</taxon>
        <taxon>Vibrio</taxon>
    </lineage>
</organism>
<protein>
    <submittedName>
        <fullName evidence="2">HD domain-containing protein</fullName>
    </submittedName>
</protein>
<dbReference type="CDD" id="cd00077">
    <property type="entry name" value="HDc"/>
    <property type="match status" value="1"/>
</dbReference>
<dbReference type="Proteomes" id="UP001199044">
    <property type="component" value="Unassembled WGS sequence"/>
</dbReference>
<dbReference type="SUPFAM" id="SSF55781">
    <property type="entry name" value="GAF domain-like"/>
    <property type="match status" value="1"/>
</dbReference>
<dbReference type="PANTHER" id="PTHR45228">
    <property type="entry name" value="CYCLIC DI-GMP PHOSPHODIESTERASE TM_0186-RELATED"/>
    <property type="match status" value="1"/>
</dbReference>